<feature type="compositionally biased region" description="Low complexity" evidence="6">
    <location>
        <begin position="44"/>
        <end position="54"/>
    </location>
</feature>
<comment type="similarity">
    <text evidence="2">Belongs to the RRM RBM34 family.</text>
</comment>
<feature type="non-terminal residue" evidence="8">
    <location>
        <position position="1"/>
    </location>
</feature>
<dbReference type="CDD" id="cd12394">
    <property type="entry name" value="RRM1_RBM34"/>
    <property type="match status" value="1"/>
</dbReference>
<dbReference type="PROSITE" id="PS50102">
    <property type="entry name" value="RRM"/>
    <property type="match status" value="2"/>
</dbReference>
<evidence type="ECO:0000256" key="2">
    <source>
        <dbReference type="ARBA" id="ARBA00007077"/>
    </source>
</evidence>
<feature type="compositionally biased region" description="Low complexity" evidence="6">
    <location>
        <begin position="379"/>
        <end position="390"/>
    </location>
</feature>
<feature type="compositionally biased region" description="Basic and acidic residues" evidence="6">
    <location>
        <begin position="477"/>
        <end position="488"/>
    </location>
</feature>
<evidence type="ECO:0000256" key="1">
    <source>
        <dbReference type="ARBA" id="ARBA00004604"/>
    </source>
</evidence>
<feature type="compositionally biased region" description="Basic and acidic residues" evidence="6">
    <location>
        <begin position="391"/>
        <end position="409"/>
    </location>
</feature>
<gene>
    <name evidence="8" type="primary">NOP12_0</name>
    <name evidence="8" type="ORF">g.35432</name>
</gene>
<feature type="region of interest" description="Disordered" evidence="6">
    <location>
        <begin position="370"/>
        <end position="505"/>
    </location>
</feature>
<evidence type="ECO:0000256" key="6">
    <source>
        <dbReference type="SAM" id="MobiDB-lite"/>
    </source>
</evidence>
<dbReference type="SMART" id="SM00360">
    <property type="entry name" value="RRM"/>
    <property type="match status" value="2"/>
</dbReference>
<proteinExistence type="inferred from homology"/>
<protein>
    <submittedName>
        <fullName evidence="8">Nucleolar protein 12</fullName>
    </submittedName>
</protein>
<feature type="region of interest" description="Disordered" evidence="6">
    <location>
        <begin position="1"/>
        <end position="131"/>
    </location>
</feature>
<evidence type="ECO:0000256" key="5">
    <source>
        <dbReference type="PROSITE-ProRule" id="PRU00176"/>
    </source>
</evidence>
<keyword evidence="3 5" id="KW-0694">RNA-binding</keyword>
<dbReference type="InterPro" id="IPR000504">
    <property type="entry name" value="RRM_dom"/>
</dbReference>
<dbReference type="EMBL" id="GDJX01001564">
    <property type="protein sequence ID" value="JAT66372.1"/>
    <property type="molecule type" value="Transcribed_RNA"/>
</dbReference>
<keyword evidence="4" id="KW-0539">Nucleus</keyword>
<dbReference type="AlphaFoldDB" id="A0A1D1ZHA3"/>
<evidence type="ECO:0000256" key="4">
    <source>
        <dbReference type="ARBA" id="ARBA00023242"/>
    </source>
</evidence>
<evidence type="ECO:0000256" key="3">
    <source>
        <dbReference type="ARBA" id="ARBA00022884"/>
    </source>
</evidence>
<dbReference type="Gene3D" id="3.30.70.330">
    <property type="match status" value="2"/>
</dbReference>
<evidence type="ECO:0000259" key="7">
    <source>
        <dbReference type="PROSITE" id="PS50102"/>
    </source>
</evidence>
<evidence type="ECO:0000313" key="8">
    <source>
        <dbReference type="EMBL" id="JAT66372.1"/>
    </source>
</evidence>
<feature type="domain" description="RRM" evidence="7">
    <location>
        <begin position="191"/>
        <end position="285"/>
    </location>
</feature>
<dbReference type="GO" id="GO:0005730">
    <property type="term" value="C:nucleolus"/>
    <property type="evidence" value="ECO:0007669"/>
    <property type="project" value="UniProtKB-SubCell"/>
</dbReference>
<accession>A0A1D1ZHA3</accession>
<feature type="compositionally biased region" description="Basic residues" evidence="6">
    <location>
        <begin position="462"/>
        <end position="476"/>
    </location>
</feature>
<name>A0A1D1ZHA3_9ARAE</name>
<dbReference type="InterPro" id="IPR012677">
    <property type="entry name" value="Nucleotide-bd_a/b_plait_sf"/>
</dbReference>
<dbReference type="Pfam" id="PF00076">
    <property type="entry name" value="RRM_1"/>
    <property type="match status" value="1"/>
</dbReference>
<dbReference type="PANTHER" id="PTHR23236:SF25">
    <property type="entry name" value="RNA-BINDING PROTEIN 34"/>
    <property type="match status" value="1"/>
</dbReference>
<dbReference type="GO" id="GO:0003723">
    <property type="term" value="F:RNA binding"/>
    <property type="evidence" value="ECO:0007669"/>
    <property type="project" value="UniProtKB-UniRule"/>
</dbReference>
<dbReference type="InterPro" id="IPR035979">
    <property type="entry name" value="RBD_domain_sf"/>
</dbReference>
<dbReference type="PANTHER" id="PTHR23236">
    <property type="entry name" value="EUKARYOTIC TRANSLATION INITIATION FACTOR 4B/4H"/>
    <property type="match status" value="1"/>
</dbReference>
<feature type="domain" description="RRM" evidence="7">
    <location>
        <begin position="301"/>
        <end position="378"/>
    </location>
</feature>
<sequence length="505" mass="55526">GKQSRGAPADGLSDLFQSLFASDNPFRRKPETKTPPPPPQHQQLGLGPSSSSLDDGGGRVGSGTPVDARSRSGEDAAGEIYAKKRKKPGSYIDSEGSVPDVVKKKRKSGEREEVMDGPSKRRKKRKRDELEREYEGRRLGFVEDDKTASKGGGEEGSVGLGVAVGQKRKEIDDGKEMVVEESFDDESKLLRTVFAGNLPLKTKRKALLKEFGKFGEVESIRIRSVPITESKIPRKGAIIKGKLNDAVDSVHAYIVFKDEQSAQAALALNMEMIGGNHIRVDMACPPRKKLKGETPLYDIKRTVFVGNLPYDVKDEELYQVFCEDFTVEAIRVIRDPNLSLGKGIAYVLFKTREAAISVVRRKGLNVRGRELRLSRARPDSTPSRTTPSKRSSSEGKRADFPNKRVEIASEKVSSGKSNKPGKAGSLSYQGLRASKTGVQKKVGRAGERKLKTRTSGVADQKVHKKKRPAVAARKAKALKEVGMKRKLEGGTPDYSHQNKKARHLK</sequence>
<reference evidence="8" key="1">
    <citation type="submission" date="2015-07" db="EMBL/GenBank/DDBJ databases">
        <title>Transcriptome Assembly of Anthurium amnicola.</title>
        <authorList>
            <person name="Suzuki J."/>
        </authorList>
    </citation>
    <scope>NUCLEOTIDE SEQUENCE</scope>
</reference>
<organism evidence="8">
    <name type="scientific">Anthurium amnicola</name>
    <dbReference type="NCBI Taxonomy" id="1678845"/>
    <lineage>
        <taxon>Eukaryota</taxon>
        <taxon>Viridiplantae</taxon>
        <taxon>Streptophyta</taxon>
        <taxon>Embryophyta</taxon>
        <taxon>Tracheophyta</taxon>
        <taxon>Spermatophyta</taxon>
        <taxon>Magnoliopsida</taxon>
        <taxon>Liliopsida</taxon>
        <taxon>Araceae</taxon>
        <taxon>Pothoideae</taxon>
        <taxon>Potheae</taxon>
        <taxon>Anthurium</taxon>
    </lineage>
</organism>
<comment type="subcellular location">
    <subcellularLocation>
        <location evidence="1">Nucleus</location>
        <location evidence="1">Nucleolus</location>
    </subcellularLocation>
</comment>
<dbReference type="SUPFAM" id="SSF54928">
    <property type="entry name" value="RNA-binding domain, RBD"/>
    <property type="match status" value="2"/>
</dbReference>